<dbReference type="InterPro" id="IPR010930">
    <property type="entry name" value="Flg_bb/hook_C_dom"/>
</dbReference>
<comment type="subcellular location">
    <subcellularLocation>
        <location evidence="1 4">Bacterial flagellum basal body</location>
    </subcellularLocation>
</comment>
<comment type="similarity">
    <text evidence="2 4">Belongs to the flagella basal body rod proteins family.</text>
</comment>
<evidence type="ECO:0000313" key="7">
    <source>
        <dbReference type="EMBL" id="QDT56228.1"/>
    </source>
</evidence>
<evidence type="ECO:0000313" key="8">
    <source>
        <dbReference type="Proteomes" id="UP000315700"/>
    </source>
</evidence>
<keyword evidence="7" id="KW-0966">Cell projection</keyword>
<dbReference type="NCBIfam" id="TIGR02490">
    <property type="entry name" value="flgF"/>
    <property type="match status" value="1"/>
</dbReference>
<dbReference type="Pfam" id="PF06429">
    <property type="entry name" value="Flg_bbr_C"/>
    <property type="match status" value="1"/>
</dbReference>
<keyword evidence="7" id="KW-0969">Cilium</keyword>
<dbReference type="PANTHER" id="PTHR30435">
    <property type="entry name" value="FLAGELLAR PROTEIN"/>
    <property type="match status" value="1"/>
</dbReference>
<keyword evidence="8" id="KW-1185">Reference proteome</keyword>
<dbReference type="EMBL" id="CP036271">
    <property type="protein sequence ID" value="QDT56228.1"/>
    <property type="molecule type" value="Genomic_DNA"/>
</dbReference>
<evidence type="ECO:0000256" key="2">
    <source>
        <dbReference type="ARBA" id="ARBA00009677"/>
    </source>
</evidence>
<dbReference type="OrthoDB" id="9804559at2"/>
<dbReference type="Proteomes" id="UP000315700">
    <property type="component" value="Chromosome"/>
</dbReference>
<dbReference type="SUPFAM" id="SSF117143">
    <property type="entry name" value="Flagellar hook protein flgE"/>
    <property type="match status" value="1"/>
</dbReference>
<keyword evidence="3 4" id="KW-0975">Bacterial flagellum</keyword>
<dbReference type="GO" id="GO:0030694">
    <property type="term" value="C:bacterial-type flagellum basal body, rod"/>
    <property type="evidence" value="ECO:0007669"/>
    <property type="project" value="InterPro"/>
</dbReference>
<dbReference type="InterPro" id="IPR037925">
    <property type="entry name" value="FlgE/F/G-like"/>
</dbReference>
<dbReference type="GO" id="GO:0071978">
    <property type="term" value="P:bacterial-type flagellum-dependent swarming motility"/>
    <property type="evidence" value="ECO:0007669"/>
    <property type="project" value="TreeGrafter"/>
</dbReference>
<name>A0A517SJC8_9PLAN</name>
<dbReference type="AlphaFoldDB" id="A0A517SJC8"/>
<dbReference type="InterPro" id="IPR012836">
    <property type="entry name" value="FlgF"/>
</dbReference>
<dbReference type="Pfam" id="PF22692">
    <property type="entry name" value="LlgE_F_G_D1"/>
    <property type="match status" value="1"/>
</dbReference>
<proteinExistence type="inferred from homology"/>
<evidence type="ECO:0000259" key="5">
    <source>
        <dbReference type="Pfam" id="PF06429"/>
    </source>
</evidence>
<protein>
    <submittedName>
        <fullName evidence="7">Flagellar basal-body rod protein FlgG</fullName>
    </submittedName>
</protein>
<dbReference type="RefSeq" id="WP_145033360.1">
    <property type="nucleotide sequence ID" value="NZ_CP036271.1"/>
</dbReference>
<dbReference type="PANTHER" id="PTHR30435:SF19">
    <property type="entry name" value="FLAGELLAR BASAL-BODY ROD PROTEIN FLGG"/>
    <property type="match status" value="1"/>
</dbReference>
<dbReference type="InterPro" id="IPR020013">
    <property type="entry name" value="Flagellar_FlgE/F/G"/>
</dbReference>
<sequence length="239" mass="25190">MLRGLYAAATGMEAAANAHEVTSRNLAHASVPGFRKMLTTFEAMQNPHGDTPEEHLAGTSVKAPATDFTAGPLNRTGAPLDLAINGDGFFVVNGPDGPLYTRSGTFEVDGQGQVTTPDGLPVKTASGTLTIPPNSPISELVVAADGTVRIGKEELGQLDIRRFDDPQALQSVGATLYAAPPELVAQQSTARVVQGVREMSNVSPVSELVNLIAAQRHYEMSQKAATSMDRAAQKRIDLN</sequence>
<reference evidence="7 8" key="1">
    <citation type="submission" date="2019-02" db="EMBL/GenBank/DDBJ databases">
        <title>Deep-cultivation of Planctomycetes and their phenomic and genomic characterization uncovers novel biology.</title>
        <authorList>
            <person name="Wiegand S."/>
            <person name="Jogler M."/>
            <person name="Boedeker C."/>
            <person name="Pinto D."/>
            <person name="Vollmers J."/>
            <person name="Rivas-Marin E."/>
            <person name="Kohn T."/>
            <person name="Peeters S.H."/>
            <person name="Heuer A."/>
            <person name="Rast P."/>
            <person name="Oberbeckmann S."/>
            <person name="Bunk B."/>
            <person name="Jeske O."/>
            <person name="Meyerdierks A."/>
            <person name="Storesund J.E."/>
            <person name="Kallscheuer N."/>
            <person name="Luecker S."/>
            <person name="Lage O.M."/>
            <person name="Pohl T."/>
            <person name="Merkel B.J."/>
            <person name="Hornburger P."/>
            <person name="Mueller R.-W."/>
            <person name="Bruemmer F."/>
            <person name="Labrenz M."/>
            <person name="Spormann A.M."/>
            <person name="Op den Camp H."/>
            <person name="Overmann J."/>
            <person name="Amann R."/>
            <person name="Jetten M.S.M."/>
            <person name="Mascher T."/>
            <person name="Medema M.H."/>
            <person name="Devos D.P."/>
            <person name="Kaster A.-K."/>
            <person name="Ovreas L."/>
            <person name="Rohde M."/>
            <person name="Galperin M.Y."/>
            <person name="Jogler C."/>
        </authorList>
    </citation>
    <scope>NUCLEOTIDE SEQUENCE [LARGE SCALE GENOMIC DNA]</scope>
    <source>
        <strain evidence="7 8">Pan44</strain>
    </source>
</reference>
<evidence type="ECO:0000259" key="6">
    <source>
        <dbReference type="Pfam" id="PF22692"/>
    </source>
</evidence>
<keyword evidence="7" id="KW-0282">Flagellum</keyword>
<evidence type="ECO:0000256" key="4">
    <source>
        <dbReference type="RuleBase" id="RU362116"/>
    </source>
</evidence>
<gene>
    <name evidence="7" type="primary">flgG_2</name>
    <name evidence="7" type="ORF">Pan44_42800</name>
</gene>
<evidence type="ECO:0000256" key="1">
    <source>
        <dbReference type="ARBA" id="ARBA00004117"/>
    </source>
</evidence>
<dbReference type="InParanoid" id="A0A517SJC8"/>
<organism evidence="7 8">
    <name type="scientific">Caulifigura coniformis</name>
    <dbReference type="NCBI Taxonomy" id="2527983"/>
    <lineage>
        <taxon>Bacteria</taxon>
        <taxon>Pseudomonadati</taxon>
        <taxon>Planctomycetota</taxon>
        <taxon>Planctomycetia</taxon>
        <taxon>Planctomycetales</taxon>
        <taxon>Planctomycetaceae</taxon>
        <taxon>Caulifigura</taxon>
    </lineage>
</organism>
<feature type="domain" description="Flagellar basal-body/hook protein C-terminal" evidence="5">
    <location>
        <begin position="194"/>
        <end position="234"/>
    </location>
</feature>
<dbReference type="InterPro" id="IPR053967">
    <property type="entry name" value="LlgE_F_G-like_D1"/>
</dbReference>
<dbReference type="KEGG" id="ccos:Pan44_42800"/>
<evidence type="ECO:0000256" key="3">
    <source>
        <dbReference type="ARBA" id="ARBA00023143"/>
    </source>
</evidence>
<accession>A0A517SJC8</accession>
<dbReference type="NCBIfam" id="TIGR03506">
    <property type="entry name" value="FlgEFG_subfam"/>
    <property type="match status" value="1"/>
</dbReference>
<feature type="domain" description="Flagellar hook protein FlgE/F/G-like D1" evidence="6">
    <location>
        <begin position="83"/>
        <end position="149"/>
    </location>
</feature>